<name>A0A9N8LT96_9BASI</name>
<gene>
    <name evidence="1" type="ORF">JKILLFL_G1574</name>
</gene>
<organism evidence="1 2">
    <name type="scientific">Tilletia laevis</name>
    <dbReference type="NCBI Taxonomy" id="157183"/>
    <lineage>
        <taxon>Eukaryota</taxon>
        <taxon>Fungi</taxon>
        <taxon>Dikarya</taxon>
        <taxon>Basidiomycota</taxon>
        <taxon>Ustilaginomycotina</taxon>
        <taxon>Exobasidiomycetes</taxon>
        <taxon>Tilletiales</taxon>
        <taxon>Tilletiaceae</taxon>
        <taxon>Tilletia</taxon>
    </lineage>
</organism>
<reference evidence="1 2" key="1">
    <citation type="submission" date="2020-10" db="EMBL/GenBank/DDBJ databases">
        <authorList>
            <person name="Sedaghatjoo S."/>
        </authorList>
    </citation>
    <scope>NUCLEOTIDE SEQUENCE [LARGE SCALE GENOMIC DNA]</scope>
    <source>
        <strain evidence="1 2">LLFL</strain>
    </source>
</reference>
<protein>
    <submittedName>
        <fullName evidence="1">Uncharacterized protein</fullName>
    </submittedName>
</protein>
<dbReference type="EMBL" id="CAJHJF010004107">
    <property type="protein sequence ID" value="CAD6940490.1"/>
    <property type="molecule type" value="Genomic_DNA"/>
</dbReference>
<feature type="non-terminal residue" evidence="1">
    <location>
        <position position="1"/>
    </location>
</feature>
<proteinExistence type="predicted"/>
<comment type="caution">
    <text evidence="1">The sequence shown here is derived from an EMBL/GenBank/DDBJ whole genome shotgun (WGS) entry which is preliminary data.</text>
</comment>
<evidence type="ECO:0000313" key="1">
    <source>
        <dbReference type="EMBL" id="CAD6940490.1"/>
    </source>
</evidence>
<dbReference type="AlphaFoldDB" id="A0A9N8LT96"/>
<evidence type="ECO:0000313" key="2">
    <source>
        <dbReference type="Proteomes" id="UP000836404"/>
    </source>
</evidence>
<accession>A0A9N8LT96</accession>
<keyword evidence="2" id="KW-1185">Reference proteome</keyword>
<dbReference type="Proteomes" id="UP000836404">
    <property type="component" value="Unassembled WGS sequence"/>
</dbReference>
<sequence length="17" mass="2108">QHLDDDNLFPFVSYERL</sequence>